<dbReference type="AlphaFoldDB" id="A0AAE4APQ4"/>
<evidence type="ECO:0008006" key="4">
    <source>
        <dbReference type="Google" id="ProtNLM"/>
    </source>
</evidence>
<dbReference type="EMBL" id="JAUSVL010000001">
    <property type="protein sequence ID" value="MDQ0290755.1"/>
    <property type="molecule type" value="Genomic_DNA"/>
</dbReference>
<name>A0AAE4APQ4_9BACT</name>
<evidence type="ECO:0000313" key="3">
    <source>
        <dbReference type="Proteomes" id="UP001238163"/>
    </source>
</evidence>
<keyword evidence="1" id="KW-1133">Transmembrane helix</keyword>
<keyword evidence="1" id="KW-0812">Transmembrane</keyword>
<comment type="caution">
    <text evidence="2">The sequence shown here is derived from an EMBL/GenBank/DDBJ whole genome shotgun (WGS) entry which is preliminary data.</text>
</comment>
<dbReference type="InterPro" id="IPR036249">
    <property type="entry name" value="Thioredoxin-like_sf"/>
</dbReference>
<reference evidence="2" key="1">
    <citation type="submission" date="2023-07" db="EMBL/GenBank/DDBJ databases">
        <title>Genomic Encyclopedia of Type Strains, Phase IV (KMG-IV): sequencing the most valuable type-strain genomes for metagenomic binning, comparative biology and taxonomic classification.</title>
        <authorList>
            <person name="Goeker M."/>
        </authorList>
    </citation>
    <scope>NUCLEOTIDE SEQUENCE</scope>
    <source>
        <strain evidence="2">DSM 24202</strain>
    </source>
</reference>
<feature type="transmembrane region" description="Helical" evidence="1">
    <location>
        <begin position="22"/>
        <end position="40"/>
    </location>
</feature>
<evidence type="ECO:0000313" key="2">
    <source>
        <dbReference type="EMBL" id="MDQ0290755.1"/>
    </source>
</evidence>
<keyword evidence="3" id="KW-1185">Reference proteome</keyword>
<keyword evidence="1" id="KW-0472">Membrane</keyword>
<dbReference type="Proteomes" id="UP001238163">
    <property type="component" value="Unassembled WGS sequence"/>
</dbReference>
<sequence length="177" mass="19312">MSDQQLNFKPTNAARSVFARLLTPRTVIYLIAVLGVLFFIRRYEDPAQLQPAGATPENSAQALKFEPVATPAVLSQPTERLPMLLVFDPGDTALPELISTLREQFAGRCNITRVDVSKDPGALAHFKISQAPAALLYDRDNHEVARHSAPLAGAATLQTWLATQLPPADDDDDDADH</sequence>
<dbReference type="RefSeq" id="WP_307262598.1">
    <property type="nucleotide sequence ID" value="NZ_JAUSVL010000001.1"/>
</dbReference>
<accession>A0AAE4APQ4</accession>
<organism evidence="2 3">
    <name type="scientific">Oligosphaera ethanolica</name>
    <dbReference type="NCBI Taxonomy" id="760260"/>
    <lineage>
        <taxon>Bacteria</taxon>
        <taxon>Pseudomonadati</taxon>
        <taxon>Lentisphaerota</taxon>
        <taxon>Oligosphaeria</taxon>
        <taxon>Oligosphaerales</taxon>
        <taxon>Oligosphaeraceae</taxon>
        <taxon>Oligosphaera</taxon>
    </lineage>
</organism>
<proteinExistence type="predicted"/>
<dbReference type="SUPFAM" id="SSF52833">
    <property type="entry name" value="Thioredoxin-like"/>
    <property type="match status" value="1"/>
</dbReference>
<gene>
    <name evidence="2" type="ORF">J3R75_002862</name>
</gene>
<protein>
    <recommendedName>
        <fullName evidence="4">Thioredoxin</fullName>
    </recommendedName>
</protein>
<evidence type="ECO:0000256" key="1">
    <source>
        <dbReference type="SAM" id="Phobius"/>
    </source>
</evidence>